<protein>
    <submittedName>
        <fullName evidence="5">Uncharacterized protein</fullName>
    </submittedName>
</protein>
<evidence type="ECO:0000256" key="2">
    <source>
        <dbReference type="ARBA" id="ARBA00023043"/>
    </source>
</evidence>
<feature type="repeat" description="ANK" evidence="3">
    <location>
        <begin position="383"/>
        <end position="415"/>
    </location>
</feature>
<evidence type="ECO:0000313" key="5">
    <source>
        <dbReference type="EMBL" id="KAJ8308684.1"/>
    </source>
</evidence>
<dbReference type="Pfam" id="PF00023">
    <property type="entry name" value="Ank"/>
    <property type="match status" value="1"/>
</dbReference>
<feature type="repeat" description="ANK" evidence="3">
    <location>
        <begin position="460"/>
        <end position="492"/>
    </location>
</feature>
<feature type="repeat" description="ANK" evidence="3">
    <location>
        <begin position="493"/>
        <end position="525"/>
    </location>
</feature>
<feature type="repeat" description="ANK" evidence="3">
    <location>
        <begin position="112"/>
        <end position="144"/>
    </location>
</feature>
<feature type="repeat" description="ANK" evidence="3">
    <location>
        <begin position="350"/>
        <end position="382"/>
    </location>
</feature>
<dbReference type="EMBL" id="JARBDR010000657">
    <property type="protein sequence ID" value="KAJ8308684.1"/>
    <property type="molecule type" value="Genomic_DNA"/>
</dbReference>
<gene>
    <name evidence="5" type="ORF">KUTeg_013558</name>
</gene>
<dbReference type="PANTHER" id="PTHR24161">
    <property type="entry name" value="ANK_REP_REGION DOMAIN-CONTAINING PROTEIN-RELATED"/>
    <property type="match status" value="1"/>
</dbReference>
<dbReference type="Gene3D" id="1.25.40.20">
    <property type="entry name" value="Ankyrin repeat-containing domain"/>
    <property type="match status" value="4"/>
</dbReference>
<dbReference type="InterPro" id="IPR036770">
    <property type="entry name" value="Ankyrin_rpt-contain_sf"/>
</dbReference>
<evidence type="ECO:0000256" key="3">
    <source>
        <dbReference type="PROSITE-ProRule" id="PRU00023"/>
    </source>
</evidence>
<reference evidence="5 6" key="1">
    <citation type="submission" date="2022-12" db="EMBL/GenBank/DDBJ databases">
        <title>Chromosome-level genome of Tegillarca granosa.</title>
        <authorList>
            <person name="Kim J."/>
        </authorList>
    </citation>
    <scope>NUCLEOTIDE SEQUENCE [LARGE SCALE GENOMIC DNA]</scope>
    <source>
        <strain evidence="5">Teg-2019</strain>
        <tissue evidence="5">Adductor muscle</tissue>
    </source>
</reference>
<dbReference type="Proteomes" id="UP001217089">
    <property type="component" value="Unassembled WGS sequence"/>
</dbReference>
<dbReference type="SMART" id="SM00248">
    <property type="entry name" value="ANK"/>
    <property type="match status" value="15"/>
</dbReference>
<dbReference type="InterPro" id="IPR002110">
    <property type="entry name" value="Ankyrin_rpt"/>
</dbReference>
<accession>A0ABQ9EUE3</accession>
<feature type="repeat" description="ANK" evidence="3">
    <location>
        <begin position="283"/>
        <end position="315"/>
    </location>
</feature>
<dbReference type="PROSITE" id="PS50088">
    <property type="entry name" value="ANK_REPEAT"/>
    <property type="match status" value="8"/>
</dbReference>
<evidence type="ECO:0000313" key="6">
    <source>
        <dbReference type="Proteomes" id="UP001217089"/>
    </source>
</evidence>
<proteinExistence type="predicted"/>
<dbReference type="Pfam" id="PF13637">
    <property type="entry name" value="Ank_4"/>
    <property type="match status" value="1"/>
</dbReference>
<feature type="repeat" description="ANK" evidence="3">
    <location>
        <begin position="526"/>
        <end position="558"/>
    </location>
</feature>
<evidence type="ECO:0000256" key="4">
    <source>
        <dbReference type="SAM" id="MobiDB-lite"/>
    </source>
</evidence>
<dbReference type="PROSITE" id="PS50297">
    <property type="entry name" value="ANK_REP_REGION"/>
    <property type="match status" value="5"/>
</dbReference>
<name>A0ABQ9EUE3_TEGGR</name>
<dbReference type="SUPFAM" id="SSF48403">
    <property type="entry name" value="Ankyrin repeat"/>
    <property type="match status" value="2"/>
</dbReference>
<evidence type="ECO:0000256" key="1">
    <source>
        <dbReference type="ARBA" id="ARBA00022737"/>
    </source>
</evidence>
<feature type="compositionally biased region" description="Acidic residues" evidence="4">
    <location>
        <begin position="8"/>
        <end position="17"/>
    </location>
</feature>
<feature type="region of interest" description="Disordered" evidence="4">
    <location>
        <begin position="1"/>
        <end position="23"/>
    </location>
</feature>
<comment type="caution">
    <text evidence="5">The sequence shown here is derived from an EMBL/GenBank/DDBJ whole genome shotgun (WGS) entry which is preliminary data.</text>
</comment>
<dbReference type="PANTHER" id="PTHR24161:SF119">
    <property type="entry name" value="ANKYRIN REPEAT DOMAIN 44"/>
    <property type="match status" value="1"/>
</dbReference>
<keyword evidence="2 3" id="KW-0040">ANK repeat</keyword>
<feature type="repeat" description="ANK" evidence="3">
    <location>
        <begin position="180"/>
        <end position="212"/>
    </location>
</feature>
<dbReference type="Pfam" id="PF12796">
    <property type="entry name" value="Ank_2"/>
    <property type="match status" value="4"/>
</dbReference>
<keyword evidence="1" id="KW-0677">Repeat</keyword>
<organism evidence="5 6">
    <name type="scientific">Tegillarca granosa</name>
    <name type="common">Malaysian cockle</name>
    <name type="synonym">Anadara granosa</name>
    <dbReference type="NCBI Taxonomy" id="220873"/>
    <lineage>
        <taxon>Eukaryota</taxon>
        <taxon>Metazoa</taxon>
        <taxon>Spiralia</taxon>
        <taxon>Lophotrochozoa</taxon>
        <taxon>Mollusca</taxon>
        <taxon>Bivalvia</taxon>
        <taxon>Autobranchia</taxon>
        <taxon>Pteriomorphia</taxon>
        <taxon>Arcoida</taxon>
        <taxon>Arcoidea</taxon>
        <taxon>Arcidae</taxon>
        <taxon>Tegillarca</taxon>
    </lineage>
</organism>
<keyword evidence="6" id="KW-1185">Reference proteome</keyword>
<sequence>MKMPEKIQEEDENEEEDTTPKVPKQVLKDKLWKIVDEGKPSELKAFFSTYEKGQTEIPINEEDLDYDEDGGHILMYCVKEGCDRGPAKGRDHVECARILVDKGAVVNQQDKADRTPLNWAVLQKHTRFVSTLMQLGADPTLPDHDGISPFHLAIQLGSKDCVQMLSSGQDKEIFSKKDGKGTPPLIIATQTGNLEICRLLLENGADVDATDKLKRTALQYAVLAKNLDIFQLLLKYNPRIDICDNRGKTVLHRICAIKDPRFLKKLKSHTKLTKALMDEEADDGTTPVIYACQNGNAEQLKELLEEGASVTATDSHGKTALHYCSDNLETQCAEMLLQKDESLLDMVDEQGFSAMHMAVIAGNGPFLKLLLKKGADIECRDNENHTVAHWATVCGHVDILNILVENRAELSTADSHHAYPIHYAAQMNGKEQGHSDPKIGEKVLKVLLDQGVPLDVLDKDGRQPLLWAASAGNSESCKMLVKAGADISSTDKDGLSALHCAASRGHTNCVETLKKLGGDVNKVDKNNCTPIFYSITLGNKECTKSLIKAGADPNHQDQRGRTPSHCASMKGCLDTVKILDKDKADLWSPSTRGDCPIHEATQGGHCGKVVY</sequence>